<evidence type="ECO:0000313" key="1">
    <source>
        <dbReference type="EMBL" id="RJL20207.1"/>
    </source>
</evidence>
<reference evidence="1 2" key="1">
    <citation type="submission" date="2018-09" db="EMBL/GenBank/DDBJ databases">
        <title>YIM 75507 draft genome.</title>
        <authorList>
            <person name="Tang S."/>
            <person name="Feng Y."/>
        </authorList>
    </citation>
    <scope>NUCLEOTIDE SEQUENCE [LARGE SCALE GENOMIC DNA]</scope>
    <source>
        <strain evidence="1 2">YIM 75507</strain>
    </source>
</reference>
<dbReference type="EMBL" id="QZEY01000032">
    <property type="protein sequence ID" value="RJL20207.1"/>
    <property type="molecule type" value="Genomic_DNA"/>
</dbReference>
<proteinExistence type="predicted"/>
<evidence type="ECO:0000313" key="2">
    <source>
        <dbReference type="Proteomes" id="UP000265768"/>
    </source>
</evidence>
<name>A0A3A4A0H5_9ACTN</name>
<dbReference type="AlphaFoldDB" id="A0A3A4A0H5"/>
<gene>
    <name evidence="1" type="ORF">D5H75_39815</name>
</gene>
<keyword evidence="2" id="KW-1185">Reference proteome</keyword>
<organism evidence="1 2">
    <name type="scientific">Bailinhaonella thermotolerans</name>
    <dbReference type="NCBI Taxonomy" id="1070861"/>
    <lineage>
        <taxon>Bacteria</taxon>
        <taxon>Bacillati</taxon>
        <taxon>Actinomycetota</taxon>
        <taxon>Actinomycetes</taxon>
        <taxon>Streptosporangiales</taxon>
        <taxon>Streptosporangiaceae</taxon>
        <taxon>Bailinhaonella</taxon>
    </lineage>
</organism>
<protein>
    <submittedName>
        <fullName evidence="1">Uncharacterized protein</fullName>
    </submittedName>
</protein>
<accession>A0A3A4A0H5</accession>
<sequence length="87" mass="9134">MAARERVGCRDCHTQALLRAEYGELLAHARAAVAAQRAGESDPLIYLTGLLEQRGQLPPADATPMALVAQACPHTQKVDALSGGGAR</sequence>
<dbReference type="Proteomes" id="UP000265768">
    <property type="component" value="Unassembled WGS sequence"/>
</dbReference>
<comment type="caution">
    <text evidence="1">The sequence shown here is derived from an EMBL/GenBank/DDBJ whole genome shotgun (WGS) entry which is preliminary data.</text>
</comment>